<comment type="similarity">
    <text evidence="6">Belongs to the B9D family.</text>
</comment>
<evidence type="ECO:0000256" key="3">
    <source>
        <dbReference type="ARBA" id="ARBA00022794"/>
    </source>
</evidence>
<evidence type="ECO:0000256" key="7">
    <source>
        <dbReference type="ARBA" id="ARBA00039274"/>
    </source>
</evidence>
<name>A0A1I7T8U2_9PELO</name>
<evidence type="ECO:0000256" key="2">
    <source>
        <dbReference type="ARBA" id="ARBA00022490"/>
    </source>
</evidence>
<keyword evidence="9" id="KW-1185">Reference proteome</keyword>
<accession>A0A1I7T8U2</accession>
<evidence type="ECO:0000256" key="1">
    <source>
        <dbReference type="ARBA" id="ARBA00004120"/>
    </source>
</evidence>
<dbReference type="WBParaSite" id="Csp11.Scaffold548.g3555.t1">
    <property type="protein sequence ID" value="Csp11.Scaffold548.g3555.t1"/>
    <property type="gene ID" value="Csp11.Scaffold548.g3555"/>
</dbReference>
<dbReference type="InterPro" id="IPR010796">
    <property type="entry name" value="C2_B9-type_dom"/>
</dbReference>
<feature type="region of interest" description="Disordered" evidence="8">
    <location>
        <begin position="131"/>
        <end position="170"/>
    </location>
</feature>
<dbReference type="PANTHER" id="PTHR12968">
    <property type="entry name" value="B9 DOMAIN-CONTAINING"/>
    <property type="match status" value="1"/>
</dbReference>
<sequence length="170" mass="18466">MGSHIAAGCPLLTGQLHRPRFVFNCFSKDNSGKDRVTGYGVLTVPAEPGKHNCCVQCFLPESSSIIQQTIAKLRGVNAEFVDPLLPANADGRYACRTSTKGYVNLEINVSIKSSDAGYRFSSLSSNVKNTTNTSIPHSIADLTNPPGTGNDQGELFRPNDERREKLSYKT</sequence>
<organism evidence="9 10">
    <name type="scientific">Caenorhabditis tropicalis</name>
    <dbReference type="NCBI Taxonomy" id="1561998"/>
    <lineage>
        <taxon>Eukaryota</taxon>
        <taxon>Metazoa</taxon>
        <taxon>Ecdysozoa</taxon>
        <taxon>Nematoda</taxon>
        <taxon>Chromadorea</taxon>
        <taxon>Rhabditida</taxon>
        <taxon>Rhabditina</taxon>
        <taxon>Rhabditomorpha</taxon>
        <taxon>Rhabditoidea</taxon>
        <taxon>Rhabditidae</taxon>
        <taxon>Peloderinae</taxon>
        <taxon>Caenorhabditis</taxon>
    </lineage>
</organism>
<evidence type="ECO:0000256" key="6">
    <source>
        <dbReference type="ARBA" id="ARBA00038411"/>
    </source>
</evidence>
<keyword evidence="2" id="KW-0963">Cytoplasm</keyword>
<proteinExistence type="inferred from homology"/>
<dbReference type="Pfam" id="PF07162">
    <property type="entry name" value="B9-C2"/>
    <property type="match status" value="1"/>
</dbReference>
<keyword evidence="5" id="KW-0966">Cell projection</keyword>
<evidence type="ECO:0000256" key="4">
    <source>
        <dbReference type="ARBA" id="ARBA00023212"/>
    </source>
</evidence>
<dbReference type="PROSITE" id="PS51381">
    <property type="entry name" value="C2_B9"/>
    <property type="match status" value="1"/>
</dbReference>
<evidence type="ECO:0000313" key="9">
    <source>
        <dbReference type="Proteomes" id="UP000095282"/>
    </source>
</evidence>
<dbReference type="PANTHER" id="PTHR12968:SF1">
    <property type="entry name" value="B9 DOMAIN-CONTAINING PROTEIN 1"/>
    <property type="match status" value="1"/>
</dbReference>
<evidence type="ECO:0000313" key="10">
    <source>
        <dbReference type="WBParaSite" id="Csp11.Scaffold548.g3555.t1"/>
    </source>
</evidence>
<dbReference type="GO" id="GO:0036038">
    <property type="term" value="C:MKS complex"/>
    <property type="evidence" value="ECO:0007669"/>
    <property type="project" value="TreeGrafter"/>
</dbReference>
<feature type="compositionally biased region" description="Basic and acidic residues" evidence="8">
    <location>
        <begin position="157"/>
        <end position="170"/>
    </location>
</feature>
<dbReference type="AlphaFoldDB" id="A0A1I7T8U2"/>
<evidence type="ECO:0000256" key="5">
    <source>
        <dbReference type="ARBA" id="ARBA00023273"/>
    </source>
</evidence>
<evidence type="ECO:0000256" key="8">
    <source>
        <dbReference type="SAM" id="MobiDB-lite"/>
    </source>
</evidence>
<dbReference type="Proteomes" id="UP000095282">
    <property type="component" value="Unplaced"/>
</dbReference>
<comment type="subcellular location">
    <subcellularLocation>
        <location evidence="1">Cytoplasm</location>
        <location evidence="1">Cytoskeleton</location>
        <location evidence="1">Cilium basal body</location>
    </subcellularLocation>
</comment>
<keyword evidence="4" id="KW-0206">Cytoskeleton</keyword>
<dbReference type="STRING" id="1561998.A0A1I7T8U2"/>
<protein>
    <recommendedName>
        <fullName evidence="7">B9 domain-containing protein 1</fullName>
    </recommendedName>
</protein>
<reference evidence="10" key="1">
    <citation type="submission" date="2016-11" db="UniProtKB">
        <authorList>
            <consortium name="WormBaseParasite"/>
        </authorList>
    </citation>
    <scope>IDENTIFICATION</scope>
</reference>
<dbReference type="eggNOG" id="KOG4027">
    <property type="taxonomic scope" value="Eukaryota"/>
</dbReference>
<keyword evidence="3" id="KW-0970">Cilium biogenesis/degradation</keyword>
<dbReference type="GO" id="GO:0060271">
    <property type="term" value="P:cilium assembly"/>
    <property type="evidence" value="ECO:0007669"/>
    <property type="project" value="TreeGrafter"/>
</dbReference>